<dbReference type="PROSITE" id="PS50006">
    <property type="entry name" value="FHA_DOMAIN"/>
    <property type="match status" value="1"/>
</dbReference>
<evidence type="ECO:0000259" key="2">
    <source>
        <dbReference type="PROSITE" id="PS50006"/>
    </source>
</evidence>
<evidence type="ECO:0000313" key="4">
    <source>
        <dbReference type="Proteomes" id="UP000284403"/>
    </source>
</evidence>
<dbReference type="PANTHER" id="PTHR23308">
    <property type="entry name" value="NUCLEAR INHIBITOR OF PROTEIN PHOSPHATASE-1"/>
    <property type="match status" value="1"/>
</dbReference>
<feature type="compositionally biased region" description="Basic and acidic residues" evidence="1">
    <location>
        <begin position="76"/>
        <end position="88"/>
    </location>
</feature>
<dbReference type="InterPro" id="IPR008984">
    <property type="entry name" value="SMAD_FHA_dom_sf"/>
</dbReference>
<feature type="region of interest" description="Disordered" evidence="1">
    <location>
        <begin position="211"/>
        <end position="289"/>
    </location>
</feature>
<name>A0A422PW09_9TRYP</name>
<dbReference type="CDD" id="cd00060">
    <property type="entry name" value="FHA"/>
    <property type="match status" value="1"/>
</dbReference>
<evidence type="ECO:0000256" key="1">
    <source>
        <dbReference type="SAM" id="MobiDB-lite"/>
    </source>
</evidence>
<organism evidence="3 4">
    <name type="scientific">Trypanosoma conorhini</name>
    <dbReference type="NCBI Taxonomy" id="83891"/>
    <lineage>
        <taxon>Eukaryota</taxon>
        <taxon>Discoba</taxon>
        <taxon>Euglenozoa</taxon>
        <taxon>Kinetoplastea</taxon>
        <taxon>Metakinetoplastina</taxon>
        <taxon>Trypanosomatida</taxon>
        <taxon>Trypanosomatidae</taxon>
        <taxon>Trypanosoma</taxon>
    </lineage>
</organism>
<dbReference type="AlphaFoldDB" id="A0A422PW09"/>
<sequence>MLDYLCAELVLSKGPETLPRRIPLRVPTDSTPVMVGRAAENDIVLSAHLLFASQRHCQLIARPVAAALTGEGEGEDGGKREKGKEKRASGRKKKPVAGCKRGRGAPQWELCLVDVGSSNGTFVNGDRVEVNALTPLHHGDTLVLGGMRDVEPGAALPADAVAHAPEIVTWRVVLNADAAPVDCVSTPSVVLHADFVEAEEKRIALELLQRMTSPPSASRGPTTTATPPPTVLKRWKEAPSRRQRGEELDHTPRTPAARVAIPRHDANNNNSQTNDTAGAQDGGKASTQRSGTVAAAIFAREESLEDATPPPSPSVRCAAVCAHSFSRRPTTRRQTVDARVVKAYKATSNK</sequence>
<dbReference type="Pfam" id="PF00498">
    <property type="entry name" value="FHA"/>
    <property type="match status" value="1"/>
</dbReference>
<proteinExistence type="predicted"/>
<dbReference type="SUPFAM" id="SSF49879">
    <property type="entry name" value="SMAD/FHA domain"/>
    <property type="match status" value="1"/>
</dbReference>
<dbReference type="Proteomes" id="UP000284403">
    <property type="component" value="Unassembled WGS sequence"/>
</dbReference>
<feature type="region of interest" description="Disordered" evidence="1">
    <location>
        <begin position="70"/>
        <end position="100"/>
    </location>
</feature>
<dbReference type="EMBL" id="MKKU01000147">
    <property type="protein sequence ID" value="RNF21892.1"/>
    <property type="molecule type" value="Genomic_DNA"/>
</dbReference>
<evidence type="ECO:0000313" key="3">
    <source>
        <dbReference type="EMBL" id="RNF21892.1"/>
    </source>
</evidence>
<feature type="compositionally biased region" description="Basic residues" evidence="1">
    <location>
        <begin position="89"/>
        <end position="100"/>
    </location>
</feature>
<keyword evidence="4" id="KW-1185">Reference proteome</keyword>
<feature type="compositionally biased region" description="Polar residues" evidence="1">
    <location>
        <begin position="267"/>
        <end position="277"/>
    </location>
</feature>
<comment type="caution">
    <text evidence="3">The sequence shown here is derived from an EMBL/GenBank/DDBJ whole genome shotgun (WGS) entry which is preliminary data.</text>
</comment>
<dbReference type="InterPro" id="IPR050923">
    <property type="entry name" value="Cell_Proc_Reg/RNA_Proc"/>
</dbReference>
<feature type="domain" description="FHA" evidence="2">
    <location>
        <begin position="33"/>
        <end position="128"/>
    </location>
</feature>
<reference evidence="3 4" key="1">
    <citation type="journal article" date="2018" name="BMC Genomics">
        <title>Genomic comparison of Trypanosoma conorhini and Trypanosoma rangeli to Trypanosoma cruzi strains of high and low virulence.</title>
        <authorList>
            <person name="Bradwell K.R."/>
            <person name="Koparde V.N."/>
            <person name="Matveyev A.V."/>
            <person name="Serrano M.G."/>
            <person name="Alves J.M."/>
            <person name="Parikh H."/>
            <person name="Huang B."/>
            <person name="Lee V."/>
            <person name="Espinosa-Alvarez O."/>
            <person name="Ortiz P.A."/>
            <person name="Costa-Martins A.G."/>
            <person name="Teixeira M.M."/>
            <person name="Buck G.A."/>
        </authorList>
    </citation>
    <scope>NUCLEOTIDE SEQUENCE [LARGE SCALE GENOMIC DNA]</scope>
    <source>
        <strain evidence="3 4">025E</strain>
    </source>
</reference>
<gene>
    <name evidence="3" type="ORF">Tco025E_03222</name>
</gene>
<dbReference type="OrthoDB" id="687730at2759"/>
<dbReference type="Gene3D" id="2.60.200.20">
    <property type="match status" value="1"/>
</dbReference>
<accession>A0A422PW09</accession>
<dbReference type="GeneID" id="40316833"/>
<feature type="compositionally biased region" description="Low complexity" evidence="1">
    <location>
        <begin position="212"/>
        <end position="225"/>
    </location>
</feature>
<dbReference type="SMART" id="SM00240">
    <property type="entry name" value="FHA"/>
    <property type="match status" value="1"/>
</dbReference>
<dbReference type="RefSeq" id="XP_029229666.1">
    <property type="nucleotide sequence ID" value="XM_029370142.1"/>
</dbReference>
<feature type="compositionally biased region" description="Basic and acidic residues" evidence="1">
    <location>
        <begin position="234"/>
        <end position="252"/>
    </location>
</feature>
<dbReference type="InterPro" id="IPR000253">
    <property type="entry name" value="FHA_dom"/>
</dbReference>
<protein>
    <recommendedName>
        <fullName evidence="2">FHA domain-containing protein</fullName>
    </recommendedName>
</protein>